<accession>A0A4Y8KNJ2</accession>
<dbReference type="Pfam" id="PF00293">
    <property type="entry name" value="NUDIX"/>
    <property type="match status" value="1"/>
</dbReference>
<dbReference type="AlphaFoldDB" id="A0A4Y8KNJ2"/>
<dbReference type="InterPro" id="IPR020084">
    <property type="entry name" value="NUDIX_hydrolase_CS"/>
</dbReference>
<evidence type="ECO:0000256" key="1">
    <source>
        <dbReference type="ARBA" id="ARBA00001946"/>
    </source>
</evidence>
<dbReference type="PANTHER" id="PTHR43046:SF16">
    <property type="entry name" value="ADP-RIBOSE PYROPHOSPHATASE YJHB-RELATED"/>
    <property type="match status" value="1"/>
</dbReference>
<reference evidence="3 4" key="1">
    <citation type="submission" date="2019-03" db="EMBL/GenBank/DDBJ databases">
        <title>Genomics of glacier-inhabiting Cryobacterium strains.</title>
        <authorList>
            <person name="Liu Q."/>
            <person name="Xin Y.-H."/>
        </authorList>
    </citation>
    <scope>NUCLEOTIDE SEQUENCE [LARGE SCALE GENOMIC DNA]</scope>
    <source>
        <strain evidence="3 4">CGMCC 1.4292</strain>
    </source>
</reference>
<dbReference type="InterPro" id="IPR000086">
    <property type="entry name" value="NUDIX_hydrolase_dom"/>
</dbReference>
<protein>
    <submittedName>
        <fullName evidence="3">NUDIX domain-containing protein</fullName>
    </submittedName>
</protein>
<dbReference type="InterPro" id="IPR015797">
    <property type="entry name" value="NUDIX_hydrolase-like_dom_sf"/>
</dbReference>
<sequence>MTTPDFVLDLREQIGHAPLWLTGVTAVVLRGDDVLLVRRADTGEWSPVTGIIDPGEEPADAAVREVLEEADVVVKAVRLVWAHVLDAITYSNGDEAQYLDLVFACNWLNGDPAPADGENLEAAWWPLAELPPMNDSFTRRIRSAAESFGPALFTQRLPVDLPELV</sequence>
<dbReference type="SUPFAM" id="SSF55811">
    <property type="entry name" value="Nudix"/>
    <property type="match status" value="1"/>
</dbReference>
<dbReference type="GO" id="GO:0016787">
    <property type="term" value="F:hydrolase activity"/>
    <property type="evidence" value="ECO:0007669"/>
    <property type="project" value="UniProtKB-KW"/>
</dbReference>
<keyword evidence="2" id="KW-0378">Hydrolase</keyword>
<proteinExistence type="predicted"/>
<organism evidence="3 4">
    <name type="scientific">Cryobacterium psychrophilum</name>
    <dbReference type="NCBI Taxonomy" id="41988"/>
    <lineage>
        <taxon>Bacteria</taxon>
        <taxon>Bacillati</taxon>
        <taxon>Actinomycetota</taxon>
        <taxon>Actinomycetes</taxon>
        <taxon>Micrococcales</taxon>
        <taxon>Microbacteriaceae</taxon>
        <taxon>Cryobacterium</taxon>
    </lineage>
</organism>
<dbReference type="RefSeq" id="WP_134172867.1">
    <property type="nucleotide sequence ID" value="NZ_SODI01000001.1"/>
</dbReference>
<comment type="caution">
    <text evidence="3">The sequence shown here is derived from an EMBL/GenBank/DDBJ whole genome shotgun (WGS) entry which is preliminary data.</text>
</comment>
<evidence type="ECO:0000313" key="3">
    <source>
        <dbReference type="EMBL" id="TFD75542.1"/>
    </source>
</evidence>
<dbReference type="PANTHER" id="PTHR43046">
    <property type="entry name" value="GDP-MANNOSE MANNOSYL HYDROLASE"/>
    <property type="match status" value="1"/>
</dbReference>
<dbReference type="CDD" id="cd18879">
    <property type="entry name" value="NUDIX_Hydrolase"/>
    <property type="match status" value="1"/>
</dbReference>
<keyword evidence="4" id="KW-1185">Reference proteome</keyword>
<evidence type="ECO:0000256" key="2">
    <source>
        <dbReference type="ARBA" id="ARBA00022801"/>
    </source>
</evidence>
<name>A0A4Y8KNJ2_9MICO</name>
<comment type="cofactor">
    <cofactor evidence="1">
        <name>Mg(2+)</name>
        <dbReference type="ChEBI" id="CHEBI:18420"/>
    </cofactor>
</comment>
<gene>
    <name evidence="3" type="ORF">E3T53_15745</name>
</gene>
<evidence type="ECO:0000313" key="4">
    <source>
        <dbReference type="Proteomes" id="UP000298218"/>
    </source>
</evidence>
<dbReference type="PROSITE" id="PS51462">
    <property type="entry name" value="NUDIX"/>
    <property type="match status" value="1"/>
</dbReference>
<dbReference type="EMBL" id="SOHQ01000043">
    <property type="protein sequence ID" value="TFD75542.1"/>
    <property type="molecule type" value="Genomic_DNA"/>
</dbReference>
<dbReference type="OrthoDB" id="9814308at2"/>
<dbReference type="Proteomes" id="UP000298218">
    <property type="component" value="Unassembled WGS sequence"/>
</dbReference>
<dbReference type="PROSITE" id="PS00893">
    <property type="entry name" value="NUDIX_BOX"/>
    <property type="match status" value="1"/>
</dbReference>
<dbReference type="Gene3D" id="3.90.79.10">
    <property type="entry name" value="Nucleoside Triphosphate Pyrophosphohydrolase"/>
    <property type="match status" value="1"/>
</dbReference>